<dbReference type="PANTHER" id="PTHR33803:SF3">
    <property type="entry name" value="BLL1974 PROTEIN"/>
    <property type="match status" value="1"/>
</dbReference>
<dbReference type="Pfam" id="PF05598">
    <property type="entry name" value="DUF772"/>
    <property type="match status" value="1"/>
</dbReference>
<dbReference type="Proteomes" id="UP000184231">
    <property type="component" value="Unassembled WGS sequence"/>
</dbReference>
<dbReference type="EMBL" id="FQYX01000010">
    <property type="protein sequence ID" value="SHJ07500.1"/>
    <property type="molecule type" value="Genomic_DNA"/>
</dbReference>
<proteinExistence type="predicted"/>
<keyword evidence="3" id="KW-1185">Reference proteome</keyword>
<evidence type="ECO:0000259" key="1">
    <source>
        <dbReference type="Pfam" id="PF05598"/>
    </source>
</evidence>
<reference evidence="2 3" key="1">
    <citation type="submission" date="2016-11" db="EMBL/GenBank/DDBJ databases">
        <authorList>
            <person name="Jaros S."/>
            <person name="Januszkiewicz K."/>
            <person name="Wedrychowicz H."/>
        </authorList>
    </citation>
    <scope>NUCLEOTIDE SEQUENCE [LARGE SCALE GENOMIC DNA]</scope>
    <source>
        <strain evidence="2 3">CGMCC 1.8863</strain>
    </source>
</reference>
<dbReference type="InterPro" id="IPR008490">
    <property type="entry name" value="Transposase_InsH_N"/>
</dbReference>
<organism evidence="2 3">
    <name type="scientific">Arenibacter nanhaiticus</name>
    <dbReference type="NCBI Taxonomy" id="558155"/>
    <lineage>
        <taxon>Bacteria</taxon>
        <taxon>Pseudomonadati</taxon>
        <taxon>Bacteroidota</taxon>
        <taxon>Flavobacteriia</taxon>
        <taxon>Flavobacteriales</taxon>
        <taxon>Flavobacteriaceae</taxon>
        <taxon>Arenibacter</taxon>
    </lineage>
</organism>
<dbReference type="PANTHER" id="PTHR33803">
    <property type="entry name" value="IS1478 TRANSPOSASE"/>
    <property type="match status" value="1"/>
</dbReference>
<gene>
    <name evidence="2" type="ORF">SAMN04487911_110109</name>
</gene>
<feature type="non-terminal residue" evidence="2">
    <location>
        <position position="73"/>
    </location>
</feature>
<feature type="domain" description="Transposase InsH N-terminal" evidence="1">
    <location>
        <begin position="18"/>
        <end position="73"/>
    </location>
</feature>
<sequence length="73" mass="8618">MIGKSPSQHQKDLFKPLLKEFINLRHELALLGDKIDWKYFEDEFADFYSNTGKPSMPIRLMVGSLMLKRIYNL</sequence>
<evidence type="ECO:0000313" key="2">
    <source>
        <dbReference type="EMBL" id="SHJ07500.1"/>
    </source>
</evidence>
<dbReference type="AlphaFoldDB" id="A0A1M6GC42"/>
<protein>
    <submittedName>
        <fullName evidence="2">Transposase, IS5 family</fullName>
    </submittedName>
</protein>
<evidence type="ECO:0000313" key="3">
    <source>
        <dbReference type="Proteomes" id="UP000184231"/>
    </source>
</evidence>
<accession>A0A1M6GC42</accession>
<name>A0A1M6GC42_9FLAO</name>
<dbReference type="STRING" id="558155.SAMN04487911_110109"/>